<keyword evidence="1" id="KW-0677">Repeat</keyword>
<dbReference type="PANTHER" id="PTHR24198:SF165">
    <property type="entry name" value="ANKYRIN REPEAT-CONTAINING PROTEIN-RELATED"/>
    <property type="match status" value="1"/>
</dbReference>
<proteinExistence type="predicted"/>
<evidence type="ECO:0000313" key="5">
    <source>
        <dbReference type="EMBL" id="CAL4114962.1"/>
    </source>
</evidence>
<keyword evidence="4" id="KW-0175">Coiled coil</keyword>
<dbReference type="PANTHER" id="PTHR24198">
    <property type="entry name" value="ANKYRIN REPEAT AND PROTEIN KINASE DOMAIN-CONTAINING PROTEIN"/>
    <property type="match status" value="1"/>
</dbReference>
<gene>
    <name evidence="5" type="ORF">MNOR_LOCUS20557</name>
</gene>
<dbReference type="Proteomes" id="UP001497623">
    <property type="component" value="Unassembled WGS sequence"/>
</dbReference>
<dbReference type="SMART" id="SM00248">
    <property type="entry name" value="ANK"/>
    <property type="match status" value="5"/>
</dbReference>
<feature type="repeat" description="ANK" evidence="3">
    <location>
        <begin position="198"/>
        <end position="230"/>
    </location>
</feature>
<evidence type="ECO:0000256" key="2">
    <source>
        <dbReference type="ARBA" id="ARBA00023043"/>
    </source>
</evidence>
<sequence length="294" mass="32542">PMDKDTLLMRSVEGRNITTLTGLLQFVDEIDCDILSLAQQMASENQDEILMKLLKKIQDKKKELGQKRQTEMELEHQRESENELKRKTELDAMLVNAVVAEDVVEVTRIIQLGGNSNVTCTYVGTDGATYKDNPLLLYAAVVESRDVVVALLQSPGIKVDAPDPEGSTALYEAAGYNNHGIVALLLEHNANPNTANNAGHTPLMLVAEKGYLNLCRLLLDHNADPNITDNEGSHSIWLAAQGGHRPIIEALIEHGGDPQQVVKCGRQLRTASWNAREEDFDDLGDWLDQQVQKK</sequence>
<dbReference type="SUPFAM" id="SSF48403">
    <property type="entry name" value="Ankyrin repeat"/>
    <property type="match status" value="1"/>
</dbReference>
<comment type="caution">
    <text evidence="5">The sequence shown here is derived from an EMBL/GenBank/DDBJ whole genome shotgun (WGS) entry which is preliminary data.</text>
</comment>
<feature type="non-terminal residue" evidence="5">
    <location>
        <position position="1"/>
    </location>
</feature>
<keyword evidence="2 3" id="KW-0040">ANK repeat</keyword>
<protein>
    <submittedName>
        <fullName evidence="5">Uncharacterized protein</fullName>
    </submittedName>
</protein>
<accession>A0AAV2R4M0</accession>
<evidence type="ECO:0000256" key="3">
    <source>
        <dbReference type="PROSITE-ProRule" id="PRU00023"/>
    </source>
</evidence>
<reference evidence="5 6" key="1">
    <citation type="submission" date="2024-05" db="EMBL/GenBank/DDBJ databases">
        <authorList>
            <person name="Wallberg A."/>
        </authorList>
    </citation>
    <scope>NUCLEOTIDE SEQUENCE [LARGE SCALE GENOMIC DNA]</scope>
</reference>
<evidence type="ECO:0000256" key="1">
    <source>
        <dbReference type="ARBA" id="ARBA00022737"/>
    </source>
</evidence>
<dbReference type="PROSITE" id="PS50297">
    <property type="entry name" value="ANK_REP_REGION"/>
    <property type="match status" value="2"/>
</dbReference>
<dbReference type="Pfam" id="PF12796">
    <property type="entry name" value="Ank_2"/>
    <property type="match status" value="1"/>
</dbReference>
<dbReference type="InterPro" id="IPR002110">
    <property type="entry name" value="Ankyrin_rpt"/>
</dbReference>
<feature type="repeat" description="ANK" evidence="3">
    <location>
        <begin position="165"/>
        <end position="197"/>
    </location>
</feature>
<feature type="coiled-coil region" evidence="4">
    <location>
        <begin position="50"/>
        <end position="87"/>
    </location>
</feature>
<dbReference type="PROSITE" id="PS50088">
    <property type="entry name" value="ANK_REPEAT"/>
    <property type="match status" value="2"/>
</dbReference>
<dbReference type="EMBL" id="CAXKWB010015968">
    <property type="protein sequence ID" value="CAL4114962.1"/>
    <property type="molecule type" value="Genomic_DNA"/>
</dbReference>
<dbReference type="Gene3D" id="1.25.40.20">
    <property type="entry name" value="Ankyrin repeat-containing domain"/>
    <property type="match status" value="1"/>
</dbReference>
<evidence type="ECO:0000256" key="4">
    <source>
        <dbReference type="SAM" id="Coils"/>
    </source>
</evidence>
<keyword evidence="6" id="KW-1185">Reference proteome</keyword>
<dbReference type="AlphaFoldDB" id="A0AAV2R4M0"/>
<name>A0AAV2R4M0_MEGNR</name>
<evidence type="ECO:0000313" key="6">
    <source>
        <dbReference type="Proteomes" id="UP001497623"/>
    </source>
</evidence>
<organism evidence="5 6">
    <name type="scientific">Meganyctiphanes norvegica</name>
    <name type="common">Northern krill</name>
    <name type="synonym">Thysanopoda norvegica</name>
    <dbReference type="NCBI Taxonomy" id="48144"/>
    <lineage>
        <taxon>Eukaryota</taxon>
        <taxon>Metazoa</taxon>
        <taxon>Ecdysozoa</taxon>
        <taxon>Arthropoda</taxon>
        <taxon>Crustacea</taxon>
        <taxon>Multicrustacea</taxon>
        <taxon>Malacostraca</taxon>
        <taxon>Eumalacostraca</taxon>
        <taxon>Eucarida</taxon>
        <taxon>Euphausiacea</taxon>
        <taxon>Euphausiidae</taxon>
        <taxon>Meganyctiphanes</taxon>
    </lineage>
</organism>
<dbReference type="InterPro" id="IPR036770">
    <property type="entry name" value="Ankyrin_rpt-contain_sf"/>
</dbReference>